<dbReference type="Pfam" id="PF09956">
    <property type="entry name" value="Phage_cement_2"/>
    <property type="match status" value="1"/>
</dbReference>
<gene>
    <name evidence="1" type="ORF">GGD90_000907</name>
</gene>
<accession>A0A840G6H6</accession>
<keyword evidence="2" id="KW-1185">Reference proteome</keyword>
<dbReference type="OrthoDB" id="8455457at2"/>
<dbReference type="RefSeq" id="WP_153114611.1">
    <property type="nucleotide sequence ID" value="NZ_JACIGE010000002.1"/>
</dbReference>
<evidence type="ECO:0000313" key="2">
    <source>
        <dbReference type="Proteomes" id="UP000587070"/>
    </source>
</evidence>
<protein>
    <recommendedName>
        <fullName evidence="3">DUF2190 family protein</fullName>
    </recommendedName>
</protein>
<sequence length="138" mass="13159">MSQQAISILSLPFLASSAVQEYRAVGFNGAQASVAGQKVLGIAEFSVASGAYGRACRLGTAVAEAGAAIAVGAALAVDATARVVTATAITIAAGATAVTSAAANGAGTVAGGDPPQYIVGYAMQAAAAAGDLIEIAMA</sequence>
<dbReference type="InterPro" id="IPR011231">
    <property type="entry name" value="Phage_VT1-Sakai_H0018"/>
</dbReference>
<organism evidence="1 2">
    <name type="scientific">Rhodocyclus tenuis</name>
    <name type="common">Rhodospirillum tenue</name>
    <dbReference type="NCBI Taxonomy" id="1066"/>
    <lineage>
        <taxon>Bacteria</taxon>
        <taxon>Pseudomonadati</taxon>
        <taxon>Pseudomonadota</taxon>
        <taxon>Betaproteobacteria</taxon>
        <taxon>Rhodocyclales</taxon>
        <taxon>Rhodocyclaceae</taxon>
        <taxon>Rhodocyclus</taxon>
    </lineage>
</organism>
<dbReference type="EMBL" id="JACIGE010000002">
    <property type="protein sequence ID" value="MBB4246550.1"/>
    <property type="molecule type" value="Genomic_DNA"/>
</dbReference>
<dbReference type="AlphaFoldDB" id="A0A840G6H6"/>
<comment type="caution">
    <text evidence="1">The sequence shown here is derived from an EMBL/GenBank/DDBJ whole genome shotgun (WGS) entry which is preliminary data.</text>
</comment>
<proteinExistence type="predicted"/>
<evidence type="ECO:0008006" key="3">
    <source>
        <dbReference type="Google" id="ProtNLM"/>
    </source>
</evidence>
<name>A0A840G6H6_RHOTE</name>
<dbReference type="Proteomes" id="UP000587070">
    <property type="component" value="Unassembled WGS sequence"/>
</dbReference>
<reference evidence="1 2" key="1">
    <citation type="submission" date="2020-08" db="EMBL/GenBank/DDBJ databases">
        <title>Genome sequencing of Purple Non-Sulfur Bacteria from various extreme environments.</title>
        <authorList>
            <person name="Mayer M."/>
        </authorList>
    </citation>
    <scope>NUCLEOTIDE SEQUENCE [LARGE SCALE GENOMIC DNA]</scope>
    <source>
        <strain evidence="1 2">2761</strain>
    </source>
</reference>
<evidence type="ECO:0000313" key="1">
    <source>
        <dbReference type="EMBL" id="MBB4246550.1"/>
    </source>
</evidence>